<evidence type="ECO:0000256" key="3">
    <source>
        <dbReference type="ARBA" id="ARBA00022676"/>
    </source>
</evidence>
<dbReference type="PANTHER" id="PTHR30582">
    <property type="entry name" value="L,D-TRANSPEPTIDASE"/>
    <property type="match status" value="1"/>
</dbReference>
<evidence type="ECO:0000256" key="7">
    <source>
        <dbReference type="ARBA" id="ARBA00022984"/>
    </source>
</evidence>
<dbReference type="Pfam" id="PF03734">
    <property type="entry name" value="YkuD"/>
    <property type="match status" value="1"/>
</dbReference>
<gene>
    <name evidence="11" type="ORF">CVV64_11030</name>
</gene>
<feature type="domain" description="L,D-TPase catalytic" evidence="10">
    <location>
        <begin position="42"/>
        <end position="198"/>
    </location>
</feature>
<keyword evidence="6 9" id="KW-0133">Cell shape</keyword>
<comment type="caution">
    <text evidence="11">The sequence shown here is derived from an EMBL/GenBank/DDBJ whole genome shotgun (WGS) entry which is preliminary data.</text>
</comment>
<dbReference type="CDD" id="cd16913">
    <property type="entry name" value="YkuD_like"/>
    <property type="match status" value="1"/>
</dbReference>
<dbReference type="PROSITE" id="PS52029">
    <property type="entry name" value="LD_TPASE"/>
    <property type="match status" value="1"/>
</dbReference>
<dbReference type="InterPro" id="IPR038063">
    <property type="entry name" value="Transpep_catalytic_dom"/>
</dbReference>
<dbReference type="InterPro" id="IPR050979">
    <property type="entry name" value="LD-transpeptidase"/>
</dbReference>
<reference evidence="11 12" key="1">
    <citation type="journal article" date="2017" name="ISME J.">
        <title>Potential for microbial H2 and metal transformations associated with novel bacteria and archaea in deep terrestrial subsurface sediments.</title>
        <authorList>
            <person name="Hernsdorf A.W."/>
            <person name="Amano Y."/>
            <person name="Miyakawa K."/>
            <person name="Ise K."/>
            <person name="Suzuki Y."/>
            <person name="Anantharaman K."/>
            <person name="Probst A."/>
            <person name="Burstein D."/>
            <person name="Thomas B.C."/>
            <person name="Banfield J.F."/>
        </authorList>
    </citation>
    <scope>NUCLEOTIDE SEQUENCE [LARGE SCALE GENOMIC DNA]</scope>
    <source>
        <strain evidence="11">HGW-Wallbacteria-1</strain>
    </source>
</reference>
<dbReference type="GO" id="GO:0071555">
    <property type="term" value="P:cell wall organization"/>
    <property type="evidence" value="ECO:0007669"/>
    <property type="project" value="UniProtKB-UniRule"/>
</dbReference>
<comment type="similarity">
    <text evidence="2">Belongs to the YkuD family.</text>
</comment>
<feature type="active site" description="Proton donor/acceptor" evidence="9">
    <location>
        <position position="158"/>
    </location>
</feature>
<keyword evidence="8 9" id="KW-0961">Cell wall biogenesis/degradation</keyword>
<dbReference type="GO" id="GO:0005576">
    <property type="term" value="C:extracellular region"/>
    <property type="evidence" value="ECO:0007669"/>
    <property type="project" value="TreeGrafter"/>
</dbReference>
<accession>A0A2N1PP41</accession>
<protein>
    <recommendedName>
        <fullName evidence="10">L,D-TPase catalytic domain-containing protein</fullName>
    </recommendedName>
</protein>
<dbReference type="InterPro" id="IPR005490">
    <property type="entry name" value="LD_TPept_cat_dom"/>
</dbReference>
<evidence type="ECO:0000313" key="12">
    <source>
        <dbReference type="Proteomes" id="UP000233256"/>
    </source>
</evidence>
<evidence type="ECO:0000256" key="4">
    <source>
        <dbReference type="ARBA" id="ARBA00022679"/>
    </source>
</evidence>
<evidence type="ECO:0000256" key="6">
    <source>
        <dbReference type="ARBA" id="ARBA00022960"/>
    </source>
</evidence>
<evidence type="ECO:0000259" key="10">
    <source>
        <dbReference type="PROSITE" id="PS52029"/>
    </source>
</evidence>
<keyword evidence="7 9" id="KW-0573">Peptidoglycan synthesis</keyword>
<dbReference type="EMBL" id="PGXC01000008">
    <property type="protein sequence ID" value="PKK90113.1"/>
    <property type="molecule type" value="Genomic_DNA"/>
</dbReference>
<dbReference type="PANTHER" id="PTHR30582:SF24">
    <property type="entry name" value="L,D-TRANSPEPTIDASE ERFK_SRFK-RELATED"/>
    <property type="match status" value="1"/>
</dbReference>
<dbReference type="GO" id="GO:0008360">
    <property type="term" value="P:regulation of cell shape"/>
    <property type="evidence" value="ECO:0007669"/>
    <property type="project" value="UniProtKB-UniRule"/>
</dbReference>
<dbReference type="SUPFAM" id="SSF141523">
    <property type="entry name" value="L,D-transpeptidase catalytic domain-like"/>
    <property type="match status" value="1"/>
</dbReference>
<dbReference type="Proteomes" id="UP000233256">
    <property type="component" value="Unassembled WGS sequence"/>
</dbReference>
<evidence type="ECO:0000256" key="2">
    <source>
        <dbReference type="ARBA" id="ARBA00005992"/>
    </source>
</evidence>
<dbReference type="Gene3D" id="2.40.440.10">
    <property type="entry name" value="L,D-transpeptidase catalytic domain-like"/>
    <property type="match status" value="1"/>
</dbReference>
<evidence type="ECO:0000256" key="5">
    <source>
        <dbReference type="ARBA" id="ARBA00022801"/>
    </source>
</evidence>
<comment type="pathway">
    <text evidence="1 9">Cell wall biogenesis; peptidoglycan biosynthesis.</text>
</comment>
<keyword evidence="3" id="KW-0328">Glycosyltransferase</keyword>
<evidence type="ECO:0000313" key="11">
    <source>
        <dbReference type="EMBL" id="PKK90113.1"/>
    </source>
</evidence>
<organism evidence="11 12">
    <name type="scientific">Candidatus Wallbacteria bacterium HGW-Wallbacteria-1</name>
    <dbReference type="NCBI Taxonomy" id="2013854"/>
    <lineage>
        <taxon>Bacteria</taxon>
        <taxon>Candidatus Walliibacteriota</taxon>
    </lineage>
</organism>
<keyword evidence="5" id="KW-0378">Hydrolase</keyword>
<proteinExistence type="inferred from homology"/>
<evidence type="ECO:0000256" key="9">
    <source>
        <dbReference type="PROSITE-ProRule" id="PRU01373"/>
    </source>
</evidence>
<feature type="active site" description="Nucleophile" evidence="9">
    <location>
        <position position="174"/>
    </location>
</feature>
<name>A0A2N1PP41_9BACT</name>
<dbReference type="GO" id="GO:0018104">
    <property type="term" value="P:peptidoglycan-protein cross-linking"/>
    <property type="evidence" value="ECO:0007669"/>
    <property type="project" value="TreeGrafter"/>
</dbReference>
<dbReference type="AlphaFoldDB" id="A0A2N1PP41"/>
<sequence length="199" mass="21611">METPVSVFNKYVQCLTGESFREFQRVSAGKNNGSGVNESSSTAVLVDVSDQRLFFIGKDGTIACFPVSTSAFGTGSEAGSNKTPLGLHYICRKIGKSAKKGTIFASRANTGKVTRIYTDRTNVKTDYVLTRILRLRGVEKGLNSGKGVDSFDRFIYIHGTAEEGLIGTPASHGCIRMINDDVIDLFNRVEEGTPVLITR</sequence>
<evidence type="ECO:0000256" key="1">
    <source>
        <dbReference type="ARBA" id="ARBA00004752"/>
    </source>
</evidence>
<keyword evidence="4" id="KW-0808">Transferase</keyword>
<dbReference type="UniPathway" id="UPA00219"/>
<evidence type="ECO:0000256" key="8">
    <source>
        <dbReference type="ARBA" id="ARBA00023316"/>
    </source>
</evidence>
<dbReference type="GO" id="GO:0016757">
    <property type="term" value="F:glycosyltransferase activity"/>
    <property type="evidence" value="ECO:0007669"/>
    <property type="project" value="UniProtKB-KW"/>
</dbReference>
<dbReference type="GO" id="GO:0071972">
    <property type="term" value="F:peptidoglycan L,D-transpeptidase activity"/>
    <property type="evidence" value="ECO:0007669"/>
    <property type="project" value="TreeGrafter"/>
</dbReference>